<dbReference type="Gene3D" id="2.60.40.10">
    <property type="entry name" value="Immunoglobulins"/>
    <property type="match status" value="4"/>
</dbReference>
<dbReference type="InterPro" id="IPR036116">
    <property type="entry name" value="FN3_sf"/>
</dbReference>
<dbReference type="Pfam" id="PF09067">
    <property type="entry name" value="EpoR_lig-bind"/>
    <property type="match status" value="1"/>
</dbReference>
<sequence length="395" mass="45867">MDNKGSGERPGLPYAFYYKYTDDAESECNLAIQPGNRTLYICHFPEDDVRLFNDLKVSVRIRDTNQTLYHRTLEVEKVGLIDHPKNIKAFWAGNGNVIQVTWNSPNHEFRDFFRYQVQYWPENSTHTYDQIINSEDLPCRLKNLQYDLFYHLHVRTQVNEGDDSFWGPWSETITFFSLASPDKIELRCVTPDLFLVCCKWNKVTEYPHALQQLFYHYGEHNWQLCERNINMTDCNCVFMAKNDSQLSIIVNISSADHLLQVFFKEPFWINHVVSPPPPDLHLQQVPGGKLALNWTLPVSGLEQDMIYEIRFSKDAGTTWKTLQIPRGVSHEVLDLMPGSRYSLQIRSCPSGDRIQGFWSSWSEAASITLPSSKGETMGTFFFFGNLNSHIKQKQK</sequence>
<comment type="subcellular location">
    <subcellularLocation>
        <location evidence="1">Membrane</location>
        <topology evidence="1">Single-pass type I membrane protein</topology>
    </subcellularLocation>
</comment>
<dbReference type="InterPro" id="IPR003961">
    <property type="entry name" value="FN3_dom"/>
</dbReference>
<dbReference type="InterPro" id="IPR013783">
    <property type="entry name" value="Ig-like_fold"/>
</dbReference>
<keyword evidence="10" id="KW-1185">Reference proteome</keyword>
<evidence type="ECO:0000256" key="2">
    <source>
        <dbReference type="ARBA" id="ARBA00022692"/>
    </source>
</evidence>
<keyword evidence="2" id="KW-0812">Transmembrane</keyword>
<dbReference type="GO" id="GO:0009897">
    <property type="term" value="C:external side of plasma membrane"/>
    <property type="evidence" value="ECO:0007669"/>
    <property type="project" value="TreeGrafter"/>
</dbReference>
<dbReference type="EMBL" id="OW240919">
    <property type="protein sequence ID" value="CAH2310498.1"/>
    <property type="molecule type" value="Genomic_DNA"/>
</dbReference>
<reference evidence="9" key="1">
    <citation type="submission" date="2022-03" db="EMBL/GenBank/DDBJ databases">
        <authorList>
            <person name="Alioto T."/>
            <person name="Alioto T."/>
            <person name="Gomez Garrido J."/>
        </authorList>
    </citation>
    <scope>NUCLEOTIDE SEQUENCE</scope>
</reference>
<dbReference type="PANTHER" id="PTHR23037">
    <property type="entry name" value="CYTOKINE RECEPTOR"/>
    <property type="match status" value="1"/>
</dbReference>
<dbReference type="Pfam" id="PF00041">
    <property type="entry name" value="fn3"/>
    <property type="match status" value="1"/>
</dbReference>
<evidence type="ECO:0000256" key="4">
    <source>
        <dbReference type="ARBA" id="ARBA00022989"/>
    </source>
</evidence>
<evidence type="ECO:0000256" key="3">
    <source>
        <dbReference type="ARBA" id="ARBA00022729"/>
    </source>
</evidence>
<dbReference type="InterPro" id="IPR015152">
    <property type="entry name" value="Growth/epo_recpt_lig-bind"/>
</dbReference>
<evidence type="ECO:0000313" key="9">
    <source>
        <dbReference type="EMBL" id="CAH2310498.1"/>
    </source>
</evidence>
<evidence type="ECO:0000313" key="10">
    <source>
        <dbReference type="Proteomes" id="UP001295444"/>
    </source>
</evidence>
<feature type="domain" description="Fibronectin type-III" evidence="8">
    <location>
        <begin position="83"/>
        <end position="182"/>
    </location>
</feature>
<proteinExistence type="predicted"/>
<dbReference type="PANTHER" id="PTHR23037:SF31">
    <property type="entry name" value="THROMBOPOIETIN RECEPTOR"/>
    <property type="match status" value="1"/>
</dbReference>
<dbReference type="SMART" id="SM00060">
    <property type="entry name" value="FN3"/>
    <property type="match status" value="2"/>
</dbReference>
<dbReference type="AlphaFoldDB" id="A0AAD1WJ61"/>
<gene>
    <name evidence="9" type="ORF">PECUL_23A027820</name>
</gene>
<dbReference type="Proteomes" id="UP001295444">
    <property type="component" value="Chromosome 08"/>
</dbReference>
<evidence type="ECO:0000259" key="8">
    <source>
        <dbReference type="PROSITE" id="PS50853"/>
    </source>
</evidence>
<dbReference type="CDD" id="cd00063">
    <property type="entry name" value="FN3"/>
    <property type="match status" value="2"/>
</dbReference>
<evidence type="ECO:0000256" key="1">
    <source>
        <dbReference type="ARBA" id="ARBA00004479"/>
    </source>
</evidence>
<dbReference type="PROSITE" id="PS50853">
    <property type="entry name" value="FN3"/>
    <property type="match status" value="2"/>
</dbReference>
<evidence type="ECO:0000256" key="5">
    <source>
        <dbReference type="ARBA" id="ARBA00023136"/>
    </source>
</evidence>
<keyword evidence="7" id="KW-0325">Glycoprotein</keyword>
<dbReference type="GO" id="GO:0004896">
    <property type="term" value="F:cytokine receptor activity"/>
    <property type="evidence" value="ECO:0007669"/>
    <property type="project" value="TreeGrafter"/>
</dbReference>
<feature type="domain" description="Fibronectin type-III" evidence="8">
    <location>
        <begin position="276"/>
        <end position="372"/>
    </location>
</feature>
<protein>
    <submittedName>
        <fullName evidence="9">Thrombopoietin receptor</fullName>
    </submittedName>
</protein>
<keyword evidence="4" id="KW-1133">Transmembrane helix</keyword>
<keyword evidence="5" id="KW-0472">Membrane</keyword>
<keyword evidence="3" id="KW-0732">Signal</keyword>
<organism evidence="9 10">
    <name type="scientific">Pelobates cultripes</name>
    <name type="common">Western spadefoot toad</name>
    <dbReference type="NCBI Taxonomy" id="61616"/>
    <lineage>
        <taxon>Eukaryota</taxon>
        <taxon>Metazoa</taxon>
        <taxon>Chordata</taxon>
        <taxon>Craniata</taxon>
        <taxon>Vertebrata</taxon>
        <taxon>Euteleostomi</taxon>
        <taxon>Amphibia</taxon>
        <taxon>Batrachia</taxon>
        <taxon>Anura</taxon>
        <taxon>Pelobatoidea</taxon>
        <taxon>Pelobatidae</taxon>
        <taxon>Pelobates</taxon>
    </lineage>
</organism>
<evidence type="ECO:0000256" key="6">
    <source>
        <dbReference type="ARBA" id="ARBA00023170"/>
    </source>
</evidence>
<accession>A0AAD1WJ61</accession>
<evidence type="ECO:0000256" key="7">
    <source>
        <dbReference type="ARBA" id="ARBA00023180"/>
    </source>
</evidence>
<dbReference type="SUPFAM" id="SSF49265">
    <property type="entry name" value="Fibronectin type III"/>
    <property type="match status" value="3"/>
</dbReference>
<name>A0AAD1WJ61_PELCU</name>
<keyword evidence="6 9" id="KW-0675">Receptor</keyword>